<dbReference type="GO" id="GO:0016020">
    <property type="term" value="C:membrane"/>
    <property type="evidence" value="ECO:0007669"/>
    <property type="project" value="UniProtKB-SubCell"/>
</dbReference>
<dbReference type="Pfam" id="PF20431">
    <property type="entry name" value="E_motif"/>
    <property type="match status" value="1"/>
</dbReference>
<feature type="domain" description="Protein kinase" evidence="24">
    <location>
        <begin position="251"/>
        <end position="524"/>
    </location>
</feature>
<dbReference type="Gene3D" id="1.25.40.10">
    <property type="entry name" value="Tetratricopeptide repeat domain"/>
    <property type="match status" value="4"/>
</dbReference>
<name>A0AAP0QAH5_9ROSI</name>
<dbReference type="SUPFAM" id="SSF56112">
    <property type="entry name" value="Protein kinase-like (PK-like)"/>
    <property type="match status" value="1"/>
</dbReference>
<feature type="repeat" description="PPR" evidence="21">
    <location>
        <begin position="712"/>
        <end position="746"/>
    </location>
</feature>
<dbReference type="InterPro" id="IPR001245">
    <property type="entry name" value="Ser-Thr/Tyr_kinase_cat_dom"/>
</dbReference>
<gene>
    <name evidence="25" type="ORF">WN944_028117</name>
</gene>
<comment type="catalytic activity">
    <reaction evidence="18">
        <text>L-threonyl-[protein] + ATP = O-phospho-L-threonyl-[protein] + ADP + H(+)</text>
        <dbReference type="Rhea" id="RHEA:46608"/>
        <dbReference type="Rhea" id="RHEA-COMP:11060"/>
        <dbReference type="Rhea" id="RHEA-COMP:11605"/>
        <dbReference type="ChEBI" id="CHEBI:15378"/>
        <dbReference type="ChEBI" id="CHEBI:30013"/>
        <dbReference type="ChEBI" id="CHEBI:30616"/>
        <dbReference type="ChEBI" id="CHEBI:61977"/>
        <dbReference type="ChEBI" id="CHEBI:456216"/>
        <dbReference type="EC" id="2.7.11.1"/>
    </reaction>
</comment>
<feature type="repeat" description="PPR" evidence="21">
    <location>
        <begin position="914"/>
        <end position="944"/>
    </location>
</feature>
<accession>A0AAP0QAH5</accession>
<comment type="caution">
    <text evidence="25">The sequence shown here is derived from an EMBL/GenBank/DDBJ whole genome shotgun (WGS) entry which is preliminary data.</text>
</comment>
<dbReference type="PROSITE" id="PS00107">
    <property type="entry name" value="PROTEIN_KINASE_ATP"/>
    <property type="match status" value="1"/>
</dbReference>
<evidence type="ECO:0000256" key="3">
    <source>
        <dbReference type="ARBA" id="ARBA00010217"/>
    </source>
</evidence>
<dbReference type="GO" id="GO:0003723">
    <property type="term" value="F:RNA binding"/>
    <property type="evidence" value="ECO:0007669"/>
    <property type="project" value="InterPro"/>
</dbReference>
<evidence type="ECO:0000256" key="13">
    <source>
        <dbReference type="ARBA" id="ARBA00022840"/>
    </source>
</evidence>
<dbReference type="InterPro" id="IPR046960">
    <property type="entry name" value="PPR_At4g14850-like_plant"/>
</dbReference>
<dbReference type="FunFam" id="3.30.200.20:FF:000112">
    <property type="entry name" value="Lectin-domain containing receptor kinase A4.3"/>
    <property type="match status" value="1"/>
</dbReference>
<dbReference type="InterPro" id="IPR002885">
    <property type="entry name" value="PPR_rpt"/>
</dbReference>
<dbReference type="Pfam" id="PF01535">
    <property type="entry name" value="PPR"/>
    <property type="match status" value="7"/>
</dbReference>
<feature type="binding site" evidence="22">
    <location>
        <position position="280"/>
    </location>
    <ligand>
        <name>ATP</name>
        <dbReference type="ChEBI" id="CHEBI:30616"/>
    </ligand>
</feature>
<dbReference type="FunFam" id="1.10.510.10:FF:000108">
    <property type="entry name" value="L-type lectin-domain containing receptor kinase S.4"/>
    <property type="match status" value="1"/>
</dbReference>
<comment type="catalytic activity">
    <reaction evidence="19">
        <text>L-seryl-[protein] + ATP = O-phospho-L-seryl-[protein] + ADP + H(+)</text>
        <dbReference type="Rhea" id="RHEA:17989"/>
        <dbReference type="Rhea" id="RHEA-COMP:9863"/>
        <dbReference type="Rhea" id="RHEA-COMP:11604"/>
        <dbReference type="ChEBI" id="CHEBI:15378"/>
        <dbReference type="ChEBI" id="CHEBI:29999"/>
        <dbReference type="ChEBI" id="CHEBI:30616"/>
        <dbReference type="ChEBI" id="CHEBI:83421"/>
        <dbReference type="ChEBI" id="CHEBI:456216"/>
        <dbReference type="EC" id="2.7.11.1"/>
    </reaction>
</comment>
<dbReference type="InterPro" id="IPR011990">
    <property type="entry name" value="TPR-like_helical_dom_sf"/>
</dbReference>
<dbReference type="GO" id="GO:0030246">
    <property type="term" value="F:carbohydrate binding"/>
    <property type="evidence" value="ECO:0007669"/>
    <property type="project" value="UniProtKB-KW"/>
</dbReference>
<evidence type="ECO:0000256" key="11">
    <source>
        <dbReference type="ARBA" id="ARBA00022741"/>
    </source>
</evidence>
<evidence type="ECO:0000256" key="17">
    <source>
        <dbReference type="ARBA" id="ARBA00023180"/>
    </source>
</evidence>
<dbReference type="GO" id="GO:0004674">
    <property type="term" value="F:protein serine/threonine kinase activity"/>
    <property type="evidence" value="ECO:0007669"/>
    <property type="project" value="UniProtKB-KW"/>
</dbReference>
<dbReference type="PANTHER" id="PTHR47926">
    <property type="entry name" value="PENTATRICOPEPTIDE REPEAT-CONTAINING PROTEIN"/>
    <property type="match status" value="1"/>
</dbReference>
<evidence type="ECO:0000256" key="19">
    <source>
        <dbReference type="ARBA" id="ARBA00048679"/>
    </source>
</evidence>
<dbReference type="FunFam" id="1.25.40.10:FF:000285">
    <property type="entry name" value="Pentatricopeptide repeat-containing protein, chloroplastic"/>
    <property type="match status" value="1"/>
</dbReference>
<keyword evidence="13 22" id="KW-0067">ATP-binding</keyword>
<evidence type="ECO:0000256" key="14">
    <source>
        <dbReference type="ARBA" id="ARBA00022989"/>
    </source>
</evidence>
<dbReference type="InterPro" id="IPR011009">
    <property type="entry name" value="Kinase-like_dom_sf"/>
</dbReference>
<reference evidence="25 26" key="1">
    <citation type="submission" date="2024-05" db="EMBL/GenBank/DDBJ databases">
        <title>Haplotype-resolved chromosome-level genome assembly of Huyou (Citrus changshanensis).</title>
        <authorList>
            <person name="Miao C."/>
            <person name="Chen W."/>
            <person name="Wu Y."/>
            <person name="Wang L."/>
            <person name="Zhao S."/>
            <person name="Grierson D."/>
            <person name="Xu C."/>
            <person name="Chen K."/>
        </authorList>
    </citation>
    <scope>NUCLEOTIDE SEQUENCE [LARGE SCALE GENOMIC DNA]</scope>
    <source>
        <strain evidence="25">01-14</strain>
        <tissue evidence="25">Leaf</tissue>
    </source>
</reference>
<dbReference type="PROSITE" id="PS50011">
    <property type="entry name" value="PROTEIN_KINASE_DOM"/>
    <property type="match status" value="1"/>
</dbReference>
<feature type="repeat" description="PPR" evidence="21">
    <location>
        <begin position="642"/>
        <end position="676"/>
    </location>
</feature>
<comment type="similarity">
    <text evidence="2">In the N-terminal section; belongs to the leguminous lectin family.</text>
</comment>
<feature type="repeat" description="PPR" evidence="21">
    <location>
        <begin position="813"/>
        <end position="847"/>
    </location>
</feature>
<keyword evidence="14 23" id="KW-1133">Transmembrane helix</keyword>
<dbReference type="SUPFAM" id="SSF49899">
    <property type="entry name" value="Concanavalin A-like lectins/glucanases"/>
    <property type="match status" value="1"/>
</dbReference>
<evidence type="ECO:0000313" key="26">
    <source>
        <dbReference type="Proteomes" id="UP001428341"/>
    </source>
</evidence>
<evidence type="ECO:0000256" key="9">
    <source>
        <dbReference type="ARBA" id="ARBA00022734"/>
    </source>
</evidence>
<dbReference type="PROSITE" id="PS00108">
    <property type="entry name" value="PROTEIN_KINASE_ST"/>
    <property type="match status" value="1"/>
</dbReference>
<organism evidence="25 26">
    <name type="scientific">Citrus x changshan-huyou</name>
    <dbReference type="NCBI Taxonomy" id="2935761"/>
    <lineage>
        <taxon>Eukaryota</taxon>
        <taxon>Viridiplantae</taxon>
        <taxon>Streptophyta</taxon>
        <taxon>Embryophyta</taxon>
        <taxon>Tracheophyta</taxon>
        <taxon>Spermatophyta</taxon>
        <taxon>Magnoliopsida</taxon>
        <taxon>eudicotyledons</taxon>
        <taxon>Gunneridae</taxon>
        <taxon>Pentapetalae</taxon>
        <taxon>rosids</taxon>
        <taxon>malvids</taxon>
        <taxon>Sapindales</taxon>
        <taxon>Rutaceae</taxon>
        <taxon>Aurantioideae</taxon>
        <taxon>Citrus</taxon>
    </lineage>
</organism>
<evidence type="ECO:0000259" key="24">
    <source>
        <dbReference type="PROSITE" id="PS50011"/>
    </source>
</evidence>
<keyword evidence="9" id="KW-0430">Lectin</keyword>
<keyword evidence="12" id="KW-0418">Kinase</keyword>
<dbReference type="AlphaFoldDB" id="A0AAP0QAH5"/>
<keyword evidence="11 22" id="KW-0547">Nucleotide-binding</keyword>
<dbReference type="FunFam" id="1.25.40.10:FF:001383">
    <property type="entry name" value="Pentatricopeptide repeat-containing protein mitochondrial"/>
    <property type="match status" value="1"/>
</dbReference>
<keyword evidence="16" id="KW-0675">Receptor</keyword>
<protein>
    <recommendedName>
        <fullName evidence="4">non-specific serine/threonine protein kinase</fullName>
        <ecNumber evidence="4">2.7.11.1</ecNumber>
    </recommendedName>
</protein>
<dbReference type="PROSITE" id="PS51375">
    <property type="entry name" value="PPR"/>
    <property type="match status" value="7"/>
</dbReference>
<evidence type="ECO:0000256" key="6">
    <source>
        <dbReference type="ARBA" id="ARBA00022679"/>
    </source>
</evidence>
<evidence type="ECO:0000256" key="18">
    <source>
        <dbReference type="ARBA" id="ARBA00047899"/>
    </source>
</evidence>
<dbReference type="Pfam" id="PF07714">
    <property type="entry name" value="PK_Tyr_Ser-Thr"/>
    <property type="match status" value="1"/>
</dbReference>
<keyword evidence="26" id="KW-1185">Reference proteome</keyword>
<evidence type="ECO:0000256" key="1">
    <source>
        <dbReference type="ARBA" id="ARBA00004479"/>
    </source>
</evidence>
<dbReference type="EMBL" id="JBCGBO010000025">
    <property type="protein sequence ID" value="KAK9176104.1"/>
    <property type="molecule type" value="Genomic_DNA"/>
</dbReference>
<dbReference type="InterPro" id="IPR013320">
    <property type="entry name" value="ConA-like_dom_sf"/>
</dbReference>
<evidence type="ECO:0000313" key="25">
    <source>
        <dbReference type="EMBL" id="KAK9176104.1"/>
    </source>
</evidence>
<dbReference type="Pfam" id="PF13041">
    <property type="entry name" value="PPR_2"/>
    <property type="match status" value="1"/>
</dbReference>
<dbReference type="EC" id="2.7.11.1" evidence="4"/>
<dbReference type="Gene3D" id="2.60.120.200">
    <property type="match status" value="1"/>
</dbReference>
<keyword evidence="6" id="KW-0808">Transferase</keyword>
<feature type="repeat" description="PPR" evidence="21">
    <location>
        <begin position="778"/>
        <end position="812"/>
    </location>
</feature>
<dbReference type="SMART" id="SM00220">
    <property type="entry name" value="S_TKc"/>
    <property type="match status" value="1"/>
</dbReference>
<dbReference type="NCBIfam" id="TIGR00756">
    <property type="entry name" value="PPR"/>
    <property type="match status" value="5"/>
</dbReference>
<evidence type="ECO:0000256" key="2">
    <source>
        <dbReference type="ARBA" id="ARBA00008536"/>
    </source>
</evidence>
<feature type="repeat" description="PPR" evidence="21">
    <location>
        <begin position="948"/>
        <end position="978"/>
    </location>
</feature>
<evidence type="ECO:0000256" key="7">
    <source>
        <dbReference type="ARBA" id="ARBA00022692"/>
    </source>
</evidence>
<evidence type="ECO:0000256" key="16">
    <source>
        <dbReference type="ARBA" id="ARBA00023170"/>
    </source>
</evidence>
<dbReference type="FunFam" id="1.25.40.10:FF:000031">
    <property type="entry name" value="Pentatricopeptide repeat-containing protein mitochondrial"/>
    <property type="match status" value="1"/>
</dbReference>
<sequence>MAFVISPSKDLRKAEASPSEYLGLFNASNNGQSTNHILAIELDTVQNFDFDDIDDNHVGIDVNSLTSLESAPAAYFSDREGMNKTLELISGDPIQIWINYDGAEKLLNVTLAPMSIPKPTKPLLSKAINLSHILLETMYVGFSASTGSLKSSHYVLGWSFNRSGPALNLDISSLPRLPHLPRSRAKANDKPQLKVVISVSLIAILVVLITIGAAVYIVRNKRYEEVYEDWEKEYGPQRFTYKNLYKATKGFKDKDVIGKGGFGKVYRGILVSNVEIAVKKVSHDSKQGMKEFVAELVSMGRLRHRNLVKLRGYCRRKGEFLLVYDYMPNGSLDKILHTNIKPSLNWYHRFRIIRGVASGLLYLHEDWEQVVLHRDIKPANVLLDADLKGKLGDFGLARLYDHDTIPQTTKLVGTFGYLAPELMRTGKASTSTDVYAFGVFMLEVASGRRPIEQQGSMEPVNLVDWVSDCWKKGAILDASDSRLEVIYEEEQMELVLKLGLFCSHPKPEARPNMRQCTLSMNDFYSIRRIYFALLSGTRLVLSCSKSASDARKPLINGIFIKAHYKMPIISRSFHLSPTAYSERIEIYIRDRALQSGKILHAQLIVSGLARLTQIASKLITFYTECQNIHHARMLFDEIPKTNIHRWIALVGAYARRGYHQEAVSVFHEMHIQGLKQNIFVIPSVLKACGHLSDISTGEKIHSLVLKHSFVTDAFVVSSLIDMYSKCGSVEKAKEVFDEMVEKDIVAMNAMVSGYVQRGLATEALNLVEEIGTPRVKPNVVTWNTLISGFSKSGDQVMVSKLFQLMRANGVEPDVVSWTSVISGLVHNFCNDKAFDTFKEMLSQRFCPTSATISSILPACASAANMRRGKEIHGCAIVIGVEGDLHVRSALVDMYAKCGFISEARTLFDKMSERNTVTWNSMIFGCANHGYCDEAIELFNQMEERKKLDHLSFTAVLTACCHAGLVELGQRLFNMMQEKYKIMPRTEHYACMVDLLGRAGRLAEAYEMIKTMSTEPDLFVWGALLGACKNHGNIELAEIAAKHLSELEPESAANNMLLTDLYANAGRWSKVTRLKKMMKKRKLRKFPGCSWIEGA</sequence>
<evidence type="ECO:0000256" key="20">
    <source>
        <dbReference type="ARBA" id="ARBA00061659"/>
    </source>
</evidence>
<keyword evidence="10" id="KW-0677">Repeat</keyword>
<dbReference type="CDD" id="cd14066">
    <property type="entry name" value="STKc_IRAK"/>
    <property type="match status" value="1"/>
</dbReference>
<keyword evidence="17" id="KW-0325">Glycoprotein</keyword>
<dbReference type="Gene3D" id="3.30.200.20">
    <property type="entry name" value="Phosphorylase Kinase, domain 1"/>
    <property type="match status" value="1"/>
</dbReference>
<dbReference type="PANTHER" id="PTHR47926:SF487">
    <property type="entry name" value="REPEAT (TPR)-LIKE SUPERFAMILY PROTEIN, PUTATIVE-RELATED"/>
    <property type="match status" value="1"/>
</dbReference>
<dbReference type="InterPro" id="IPR017441">
    <property type="entry name" value="Protein_kinase_ATP_BS"/>
</dbReference>
<evidence type="ECO:0000256" key="21">
    <source>
        <dbReference type="PROSITE-ProRule" id="PRU00708"/>
    </source>
</evidence>
<evidence type="ECO:0000256" key="12">
    <source>
        <dbReference type="ARBA" id="ARBA00022777"/>
    </source>
</evidence>
<keyword evidence="5" id="KW-0723">Serine/threonine-protein kinase</keyword>
<evidence type="ECO:0000256" key="23">
    <source>
        <dbReference type="SAM" id="Phobius"/>
    </source>
</evidence>
<dbReference type="GO" id="GO:0005524">
    <property type="term" value="F:ATP binding"/>
    <property type="evidence" value="ECO:0007669"/>
    <property type="project" value="UniProtKB-UniRule"/>
</dbReference>
<evidence type="ECO:0000256" key="8">
    <source>
        <dbReference type="ARBA" id="ARBA00022729"/>
    </source>
</evidence>
<dbReference type="CDD" id="cd06899">
    <property type="entry name" value="lectin_legume_LecRK_Arcelin_ConA"/>
    <property type="match status" value="1"/>
</dbReference>
<keyword evidence="15 23" id="KW-0472">Membrane</keyword>
<keyword evidence="7 23" id="KW-0812">Transmembrane</keyword>
<dbReference type="InterPro" id="IPR000719">
    <property type="entry name" value="Prot_kinase_dom"/>
</dbReference>
<dbReference type="Gene3D" id="1.10.510.10">
    <property type="entry name" value="Transferase(Phosphotransferase) domain 1"/>
    <property type="match status" value="1"/>
</dbReference>
<comment type="subcellular location">
    <subcellularLocation>
        <location evidence="1">Membrane</location>
        <topology evidence="1">Single-pass type I membrane protein</topology>
    </subcellularLocation>
</comment>
<proteinExistence type="inferred from homology"/>
<dbReference type="Pfam" id="PF00139">
    <property type="entry name" value="Lectin_legB"/>
    <property type="match status" value="1"/>
</dbReference>
<dbReference type="InterPro" id="IPR001220">
    <property type="entry name" value="Legume_lectin_dom"/>
</dbReference>
<evidence type="ECO:0000256" key="15">
    <source>
        <dbReference type="ARBA" id="ARBA00023136"/>
    </source>
</evidence>
<keyword evidence="8" id="KW-0732">Signal</keyword>
<comment type="similarity">
    <text evidence="20">Belongs to the PPR family. PCMP-E subfamily.</text>
</comment>
<dbReference type="InterPro" id="IPR008271">
    <property type="entry name" value="Ser/Thr_kinase_AS"/>
</dbReference>
<dbReference type="Proteomes" id="UP001428341">
    <property type="component" value="Unassembled WGS sequence"/>
</dbReference>
<dbReference type="GO" id="GO:0009451">
    <property type="term" value="P:RNA modification"/>
    <property type="evidence" value="ECO:0007669"/>
    <property type="project" value="InterPro"/>
</dbReference>
<dbReference type="InterPro" id="IPR046848">
    <property type="entry name" value="E_motif"/>
</dbReference>
<evidence type="ECO:0000256" key="5">
    <source>
        <dbReference type="ARBA" id="ARBA00022527"/>
    </source>
</evidence>
<evidence type="ECO:0000256" key="22">
    <source>
        <dbReference type="PROSITE-ProRule" id="PRU10141"/>
    </source>
</evidence>
<evidence type="ECO:0000256" key="10">
    <source>
        <dbReference type="ARBA" id="ARBA00022737"/>
    </source>
</evidence>
<feature type="transmembrane region" description="Helical" evidence="23">
    <location>
        <begin position="195"/>
        <end position="218"/>
    </location>
</feature>
<comment type="similarity">
    <text evidence="3">In the C-terminal section; belongs to the protein kinase superfamily. Ser/Thr protein kinase family.</text>
</comment>
<feature type="repeat" description="PPR" evidence="21">
    <location>
        <begin position="883"/>
        <end position="913"/>
    </location>
</feature>
<evidence type="ECO:0000256" key="4">
    <source>
        <dbReference type="ARBA" id="ARBA00012513"/>
    </source>
</evidence>
<dbReference type="FunFam" id="1.25.40.10:FF:000280">
    <property type="entry name" value="Pentatricopeptide repeat-containing protein"/>
    <property type="match status" value="1"/>
</dbReference>